<reference evidence="7 8" key="1">
    <citation type="submission" date="2017-05" db="EMBL/GenBank/DDBJ databases">
        <title>De novo genome assembly of Deniococcus indicus strain DR1.</title>
        <authorList>
            <person name="Chauhan D."/>
            <person name="Yennamalli R.M."/>
            <person name="Priyadarshini R."/>
        </authorList>
    </citation>
    <scope>NUCLEOTIDE SEQUENCE [LARGE SCALE GENOMIC DNA]</scope>
    <source>
        <strain evidence="7 8">DR1</strain>
    </source>
</reference>
<evidence type="ECO:0008006" key="9">
    <source>
        <dbReference type="Google" id="ProtNLM"/>
    </source>
</evidence>
<dbReference type="EMBL" id="NHMK01000010">
    <property type="protein sequence ID" value="OWL96893.1"/>
    <property type="molecule type" value="Genomic_DNA"/>
</dbReference>
<evidence type="ECO:0000256" key="4">
    <source>
        <dbReference type="ARBA" id="ARBA00023172"/>
    </source>
</evidence>
<evidence type="ECO:0000256" key="1">
    <source>
        <dbReference type="ARBA" id="ARBA00008761"/>
    </source>
</evidence>
<evidence type="ECO:0000259" key="6">
    <source>
        <dbReference type="Pfam" id="PF07282"/>
    </source>
</evidence>
<keyword evidence="4" id="KW-0233">DNA recombination</keyword>
<dbReference type="InterPro" id="IPR001959">
    <property type="entry name" value="Transposase"/>
</dbReference>
<evidence type="ECO:0000256" key="2">
    <source>
        <dbReference type="ARBA" id="ARBA00022578"/>
    </source>
</evidence>
<dbReference type="GO" id="GO:0003677">
    <property type="term" value="F:DNA binding"/>
    <property type="evidence" value="ECO:0007669"/>
    <property type="project" value="UniProtKB-KW"/>
</dbReference>
<accession>A0A246BMJ7</accession>
<dbReference type="NCBIfam" id="NF040570">
    <property type="entry name" value="guided_TnpB"/>
    <property type="match status" value="1"/>
</dbReference>
<dbReference type="Proteomes" id="UP000197208">
    <property type="component" value="Unassembled WGS sequence"/>
</dbReference>
<feature type="domain" description="Probable transposase IS891/IS1136/IS1341" evidence="5">
    <location>
        <begin position="184"/>
        <end position="303"/>
    </location>
</feature>
<dbReference type="GO" id="GO:0032196">
    <property type="term" value="P:transposition"/>
    <property type="evidence" value="ECO:0007669"/>
    <property type="project" value="UniProtKB-KW"/>
</dbReference>
<evidence type="ECO:0000313" key="8">
    <source>
        <dbReference type="Proteomes" id="UP000197208"/>
    </source>
</evidence>
<sequence>MAIGKRGRAVRTYFVRKLTLPAILKPRLDELSAASGALYSQVLTTFWRTLRRSAGKRKDHRRKAVFLSSGTLQKLFPKDPAGLLHSHSCDAVVDAFIASMDSARTRKKTDPKARFPRRRKRFFKVTFKSSAIRVRDGQLILSTGDRAHPLVIPWAFDLPVNVEIGWRACGGYELRAMYVDTRPVQTPLGDGVAGIDIGEARIAAVYDGQGVHLHSGRLIRARNHYANKHQAKLDARIARKKNGRPPGQRSSKRLRRLQRARRTLRDRIKRQNRDQLRKQARQVVSTLHESRVQTIAVGDLGDIRNRIDYGPRANQQLHAWMFGQFLTELKAQGRKFGLKIIVIDEAFTSQTCPWTGQRRKPRGRHFVSPCGQHRMDRDGVGAVNIRAKYLEIQAGGGTAYGRTPSLPWTPVLVGMAPTTWGQRFRPQVSHAQSRRGAVYKTARIPGL</sequence>
<dbReference type="Pfam" id="PF07282">
    <property type="entry name" value="Cas12f1-like_TNB"/>
    <property type="match status" value="1"/>
</dbReference>
<keyword evidence="3" id="KW-0238">DNA-binding</keyword>
<evidence type="ECO:0000313" key="7">
    <source>
        <dbReference type="EMBL" id="OWL96893.1"/>
    </source>
</evidence>
<protein>
    <recommendedName>
        <fullName evidence="9">Transposase</fullName>
    </recommendedName>
</protein>
<dbReference type="InterPro" id="IPR010095">
    <property type="entry name" value="Cas12f1-like_TNB"/>
</dbReference>
<evidence type="ECO:0000256" key="3">
    <source>
        <dbReference type="ARBA" id="ARBA00023125"/>
    </source>
</evidence>
<evidence type="ECO:0000259" key="5">
    <source>
        <dbReference type="Pfam" id="PF01385"/>
    </source>
</evidence>
<dbReference type="GO" id="GO:0006310">
    <property type="term" value="P:DNA recombination"/>
    <property type="evidence" value="ECO:0007669"/>
    <property type="project" value="UniProtKB-KW"/>
</dbReference>
<dbReference type="Pfam" id="PF01385">
    <property type="entry name" value="OrfB_IS605"/>
    <property type="match status" value="1"/>
</dbReference>
<dbReference type="OrthoDB" id="4278026at2"/>
<comment type="similarity">
    <text evidence="1">In the C-terminal section; belongs to the transposase 35 family.</text>
</comment>
<comment type="caution">
    <text evidence="7">The sequence shown here is derived from an EMBL/GenBank/DDBJ whole genome shotgun (WGS) entry which is preliminary data.</text>
</comment>
<feature type="domain" description="Cas12f1-like TNB" evidence="6">
    <location>
        <begin position="322"/>
        <end position="385"/>
    </location>
</feature>
<dbReference type="RefSeq" id="WP_088248090.1">
    <property type="nucleotide sequence ID" value="NZ_NHMK01000010.1"/>
</dbReference>
<organism evidence="7 8">
    <name type="scientific">Deinococcus indicus</name>
    <dbReference type="NCBI Taxonomy" id="223556"/>
    <lineage>
        <taxon>Bacteria</taxon>
        <taxon>Thermotogati</taxon>
        <taxon>Deinococcota</taxon>
        <taxon>Deinococci</taxon>
        <taxon>Deinococcales</taxon>
        <taxon>Deinococcaceae</taxon>
        <taxon>Deinococcus</taxon>
    </lineage>
</organism>
<keyword evidence="2" id="KW-0815">Transposition</keyword>
<gene>
    <name evidence="7" type="ORF">CBQ26_07840</name>
</gene>
<proteinExistence type="inferred from homology"/>
<dbReference type="NCBIfam" id="TIGR01766">
    <property type="entry name" value="IS200/IS605 family accessory protein TnpB-like domain"/>
    <property type="match status" value="1"/>
</dbReference>
<keyword evidence="8" id="KW-1185">Reference proteome</keyword>
<dbReference type="AlphaFoldDB" id="A0A246BMJ7"/>
<name>A0A246BMJ7_9DEIO</name>